<keyword evidence="2" id="KW-1015">Disulfide bond</keyword>
<evidence type="ECO:0000313" key="4">
    <source>
        <dbReference type="EMBL" id="TVU49946.1"/>
    </source>
</evidence>
<dbReference type="CDD" id="cd02248">
    <property type="entry name" value="Peptidase_C1A"/>
    <property type="match status" value="1"/>
</dbReference>
<evidence type="ECO:0000259" key="3">
    <source>
        <dbReference type="SMART" id="SM00645"/>
    </source>
</evidence>
<dbReference type="GO" id="GO:0006508">
    <property type="term" value="P:proteolysis"/>
    <property type="evidence" value="ECO:0007669"/>
    <property type="project" value="InterPro"/>
</dbReference>
<accession>A0A5J9WPR4</accession>
<dbReference type="AlphaFoldDB" id="A0A5J9WPR4"/>
<evidence type="ECO:0000313" key="5">
    <source>
        <dbReference type="Proteomes" id="UP000324897"/>
    </source>
</evidence>
<protein>
    <recommendedName>
        <fullName evidence="3">Peptidase C1A papain C-terminal domain-containing protein</fullName>
    </recommendedName>
</protein>
<dbReference type="SUPFAM" id="SSF54001">
    <property type="entry name" value="Cysteine proteinases"/>
    <property type="match status" value="1"/>
</dbReference>
<dbReference type="InterPro" id="IPR039417">
    <property type="entry name" value="Peptidase_C1A_papain-like"/>
</dbReference>
<keyword evidence="5" id="KW-1185">Reference proteome</keyword>
<proteinExistence type="inferred from homology"/>
<evidence type="ECO:0000256" key="1">
    <source>
        <dbReference type="ARBA" id="ARBA00008455"/>
    </source>
</evidence>
<dbReference type="InterPro" id="IPR038765">
    <property type="entry name" value="Papain-like_cys_pep_sf"/>
</dbReference>
<feature type="domain" description="Peptidase C1A papain C-terminal" evidence="3">
    <location>
        <begin position="128"/>
        <end position="341"/>
    </location>
</feature>
<gene>
    <name evidence="4" type="ORF">EJB05_01293</name>
</gene>
<dbReference type="Gramene" id="TVU49946">
    <property type="protein sequence ID" value="TVU49946"/>
    <property type="gene ID" value="EJB05_01293"/>
</dbReference>
<comment type="caution">
    <text evidence="4">The sequence shown here is derived from an EMBL/GenBank/DDBJ whole genome shotgun (WGS) entry which is preliminary data.</text>
</comment>
<dbReference type="GO" id="GO:0008234">
    <property type="term" value="F:cysteine-type peptidase activity"/>
    <property type="evidence" value="ECO:0007669"/>
    <property type="project" value="InterPro"/>
</dbReference>
<comment type="similarity">
    <text evidence="1">Belongs to the peptidase C1 family.</text>
</comment>
<dbReference type="InterPro" id="IPR013128">
    <property type="entry name" value="Peptidase_C1A"/>
</dbReference>
<dbReference type="OrthoDB" id="674916at2759"/>
<dbReference type="InterPro" id="IPR000668">
    <property type="entry name" value="Peptidase_C1A_C"/>
</dbReference>
<dbReference type="EMBL" id="RWGY01000002">
    <property type="protein sequence ID" value="TVU49946.1"/>
    <property type="molecule type" value="Genomic_DNA"/>
</dbReference>
<name>A0A5J9WPR4_9POAL</name>
<organism evidence="4 5">
    <name type="scientific">Eragrostis curvula</name>
    <name type="common">weeping love grass</name>
    <dbReference type="NCBI Taxonomy" id="38414"/>
    <lineage>
        <taxon>Eukaryota</taxon>
        <taxon>Viridiplantae</taxon>
        <taxon>Streptophyta</taxon>
        <taxon>Embryophyta</taxon>
        <taxon>Tracheophyta</taxon>
        <taxon>Spermatophyta</taxon>
        <taxon>Magnoliopsida</taxon>
        <taxon>Liliopsida</taxon>
        <taxon>Poales</taxon>
        <taxon>Poaceae</taxon>
        <taxon>PACMAD clade</taxon>
        <taxon>Chloridoideae</taxon>
        <taxon>Eragrostideae</taxon>
        <taxon>Eragrostidinae</taxon>
        <taxon>Eragrostis</taxon>
    </lineage>
</organism>
<dbReference type="Gene3D" id="3.90.70.10">
    <property type="entry name" value="Cysteine proteinases"/>
    <property type="match status" value="1"/>
</dbReference>
<dbReference type="Proteomes" id="UP000324897">
    <property type="component" value="Chromosome 6"/>
</dbReference>
<dbReference type="Pfam" id="PF00112">
    <property type="entry name" value="Peptidase_C1"/>
    <property type="match status" value="1"/>
</dbReference>
<dbReference type="PANTHER" id="PTHR12411">
    <property type="entry name" value="CYSTEINE PROTEASE FAMILY C1-RELATED"/>
    <property type="match status" value="1"/>
</dbReference>
<dbReference type="SMART" id="SM00645">
    <property type="entry name" value="Pept_C1"/>
    <property type="match status" value="1"/>
</dbReference>
<sequence length="366" mass="39338">MGSMSKIAGFACSAAAAAWKRPCLSPATAAASRVLSPFSSSLGHRTTGNSVTTAAASRILSPISSSLGPRTTGNFASTSSAVRPLPQFMAIVHTRMFSSKPRSVRKCCCEEELPDSRIEGFIYKDCIPPESIDWRKKGVVTPVQNQMDEDCWAFAPVGAVEVISAIKTGKLIKLSEQQVIDCNDLSNGWADGGHPHLAFDYIYRNGGLVSEEAYPYVGRRCPCRKISSAEMVTIDGYQFVPKNCEFSLKQAVANQAIVVDICLDEQLLDYHGGIADDMGITGKPDHSALLIGYGKTSKGQKFWTIKDSRGTKHCGGIIHIARDIGNRCGAFGIASNACFPVKTSPNSIGTVDDDISIYVKMYGECG</sequence>
<evidence type="ECO:0000256" key="2">
    <source>
        <dbReference type="ARBA" id="ARBA00023157"/>
    </source>
</evidence>
<reference evidence="4 5" key="1">
    <citation type="journal article" date="2019" name="Sci. Rep.">
        <title>A high-quality genome of Eragrostis curvula grass provides insights into Poaceae evolution and supports new strategies to enhance forage quality.</title>
        <authorList>
            <person name="Carballo J."/>
            <person name="Santos B.A.C.M."/>
            <person name="Zappacosta D."/>
            <person name="Garbus I."/>
            <person name="Selva J.P."/>
            <person name="Gallo C.A."/>
            <person name="Diaz A."/>
            <person name="Albertini E."/>
            <person name="Caccamo M."/>
            <person name="Echenique V."/>
        </authorList>
    </citation>
    <scope>NUCLEOTIDE SEQUENCE [LARGE SCALE GENOMIC DNA]</scope>
    <source>
        <strain evidence="5">cv. Victoria</strain>
        <tissue evidence="4">Leaf</tissue>
    </source>
</reference>